<evidence type="ECO:0000256" key="1">
    <source>
        <dbReference type="ARBA" id="ARBA00022679"/>
    </source>
</evidence>
<keyword evidence="5" id="KW-1185">Reference proteome</keyword>
<accession>A0ABS8GE80</accession>
<dbReference type="RefSeq" id="WP_229161719.1">
    <property type="nucleotide sequence ID" value="NZ_JAJEWP010000005.1"/>
</dbReference>
<evidence type="ECO:0000259" key="2">
    <source>
        <dbReference type="Pfam" id="PF00535"/>
    </source>
</evidence>
<comment type="caution">
    <text evidence="4">The sequence shown here is derived from an EMBL/GenBank/DDBJ whole genome shotgun (WGS) entry which is preliminary data.</text>
</comment>
<dbReference type="CDD" id="cd06420">
    <property type="entry name" value="GT2_Chondriotin_Pol_N"/>
    <property type="match status" value="1"/>
</dbReference>
<dbReference type="SUPFAM" id="SSF53448">
    <property type="entry name" value="Nucleotide-diphospho-sugar transferases"/>
    <property type="match status" value="1"/>
</dbReference>
<dbReference type="InterPro" id="IPR027791">
    <property type="entry name" value="Galactosyl_T_C"/>
</dbReference>
<feature type="domain" description="Galactosyltransferase C-terminal" evidence="3">
    <location>
        <begin position="187"/>
        <end position="225"/>
    </location>
</feature>
<dbReference type="Pfam" id="PF02709">
    <property type="entry name" value="Glyco_transf_7C"/>
    <property type="match status" value="1"/>
</dbReference>
<dbReference type="PANTHER" id="PTHR43685:SF3">
    <property type="entry name" value="SLR2126 PROTEIN"/>
    <property type="match status" value="1"/>
</dbReference>
<reference evidence="4 5" key="1">
    <citation type="submission" date="2021-10" db="EMBL/GenBank/DDBJ databases">
        <title>Draft genome of Aestuariibacter halophilus JC2043.</title>
        <authorList>
            <person name="Emsley S.A."/>
            <person name="Pfannmuller K.M."/>
            <person name="Ushijima B."/>
            <person name="Saw J.H."/>
            <person name="Videau P."/>
        </authorList>
    </citation>
    <scope>NUCLEOTIDE SEQUENCE [LARGE SCALE GENOMIC DNA]</scope>
    <source>
        <strain evidence="4 5">JC2043</strain>
    </source>
</reference>
<evidence type="ECO:0000313" key="4">
    <source>
        <dbReference type="EMBL" id="MCC2617506.1"/>
    </source>
</evidence>
<sequence length="272" mass="31222">MVPTTSVILTTYNSPLWLEKVLWGFHHQSVCPLEIIIADDGSTSATEQTIDKFRSRTHLRIQHIWQPDDGFQKCRILNKAIRVAKGDYLVFTDGDCIPRNDFVQVHQRFARPGHFLSGGYFKLSLALSQHISDSDIATGRAFAPDWLVDNGLAKTHKLMKLRARGITATLLNHLTPTKATWNGHNASGWKRDILAVNGFDERMQYGGEDRELGERMINHGIRPRQIRYSAVCVHLDHERGYVSPEMIRKNRVIRKNTRENRRIWTPFGLVKD</sequence>
<name>A0ABS8GE80_9ALTE</name>
<dbReference type="Proteomes" id="UP001520878">
    <property type="component" value="Unassembled WGS sequence"/>
</dbReference>
<dbReference type="InterPro" id="IPR001173">
    <property type="entry name" value="Glyco_trans_2-like"/>
</dbReference>
<dbReference type="InterPro" id="IPR050834">
    <property type="entry name" value="Glycosyltransf_2"/>
</dbReference>
<dbReference type="Pfam" id="PF00535">
    <property type="entry name" value="Glycos_transf_2"/>
    <property type="match status" value="1"/>
</dbReference>
<evidence type="ECO:0000313" key="5">
    <source>
        <dbReference type="Proteomes" id="UP001520878"/>
    </source>
</evidence>
<gene>
    <name evidence="4" type="ORF">LJ739_14730</name>
</gene>
<dbReference type="EMBL" id="JAJEWP010000005">
    <property type="protein sequence ID" value="MCC2617506.1"/>
    <property type="molecule type" value="Genomic_DNA"/>
</dbReference>
<dbReference type="InterPro" id="IPR029044">
    <property type="entry name" value="Nucleotide-diphossugar_trans"/>
</dbReference>
<evidence type="ECO:0000259" key="3">
    <source>
        <dbReference type="Pfam" id="PF02709"/>
    </source>
</evidence>
<keyword evidence="1" id="KW-0808">Transferase</keyword>
<organism evidence="4 5">
    <name type="scientific">Fluctibacter halophilus</name>
    <dbReference type="NCBI Taxonomy" id="226011"/>
    <lineage>
        <taxon>Bacteria</taxon>
        <taxon>Pseudomonadati</taxon>
        <taxon>Pseudomonadota</taxon>
        <taxon>Gammaproteobacteria</taxon>
        <taxon>Alteromonadales</taxon>
        <taxon>Alteromonadaceae</taxon>
        <taxon>Fluctibacter</taxon>
    </lineage>
</organism>
<protein>
    <submittedName>
        <fullName evidence="4">Glycosyltransferase family 2 protein</fullName>
    </submittedName>
</protein>
<dbReference type="PANTHER" id="PTHR43685">
    <property type="entry name" value="GLYCOSYLTRANSFERASE"/>
    <property type="match status" value="1"/>
</dbReference>
<dbReference type="Gene3D" id="3.90.550.10">
    <property type="entry name" value="Spore Coat Polysaccharide Biosynthesis Protein SpsA, Chain A"/>
    <property type="match status" value="1"/>
</dbReference>
<feature type="domain" description="Glycosyltransferase 2-like" evidence="2">
    <location>
        <begin position="6"/>
        <end position="110"/>
    </location>
</feature>
<proteinExistence type="predicted"/>